<protein>
    <submittedName>
        <fullName evidence="5">Regulatory LuxR family protein</fullName>
    </submittedName>
</protein>
<dbReference type="SUPFAM" id="SSF46894">
    <property type="entry name" value="C-terminal effector domain of the bipartite response regulators"/>
    <property type="match status" value="1"/>
</dbReference>
<gene>
    <name evidence="5" type="ORF">B0I31_103733</name>
</gene>
<dbReference type="InterPro" id="IPR000792">
    <property type="entry name" value="Tscrpt_reg_LuxR_C"/>
</dbReference>
<evidence type="ECO:0000259" key="4">
    <source>
        <dbReference type="PROSITE" id="PS50043"/>
    </source>
</evidence>
<dbReference type="CDD" id="cd06170">
    <property type="entry name" value="LuxR_C_like"/>
    <property type="match status" value="1"/>
</dbReference>
<dbReference type="GO" id="GO:0006355">
    <property type="term" value="P:regulation of DNA-templated transcription"/>
    <property type="evidence" value="ECO:0007669"/>
    <property type="project" value="InterPro"/>
</dbReference>
<keyword evidence="2" id="KW-0238">DNA-binding</keyword>
<reference evidence="5 6" key="1">
    <citation type="submission" date="2018-03" db="EMBL/GenBank/DDBJ databases">
        <title>Genomic Encyclopedia of Type Strains, Phase III (KMG-III): the genomes of soil and plant-associated and newly described type strains.</title>
        <authorList>
            <person name="Whitman W."/>
        </authorList>
    </citation>
    <scope>NUCLEOTIDE SEQUENCE [LARGE SCALE GENOMIC DNA]</scope>
    <source>
        <strain evidence="5 6">CGMCC 4.7097</strain>
    </source>
</reference>
<sequence>MDPHRSAGVADERARPAREIHDTVAQGLTGIVTQLEAVDGLPPGPARSLLEIAADLARTSLVEVRRSIGALRPGPLQDARLGDAVRQAVTTWREQYGVPATAREREVLALVAEGRTNRETAARLYLSEATVKTHLLHIYAKLEVIDRASAVAAAYRRGILDG</sequence>
<keyword evidence="1" id="KW-0805">Transcription regulation</keyword>
<dbReference type="RefSeq" id="WP_245949816.1">
    <property type="nucleotide sequence ID" value="NZ_PYAX01000003.1"/>
</dbReference>
<dbReference type="PANTHER" id="PTHR44688">
    <property type="entry name" value="DNA-BINDING TRANSCRIPTIONAL ACTIVATOR DEVR_DOSR"/>
    <property type="match status" value="1"/>
</dbReference>
<dbReference type="Proteomes" id="UP000241118">
    <property type="component" value="Unassembled WGS sequence"/>
</dbReference>
<comment type="caution">
    <text evidence="5">The sequence shown here is derived from an EMBL/GenBank/DDBJ whole genome shotgun (WGS) entry which is preliminary data.</text>
</comment>
<dbReference type="AlphaFoldDB" id="A0A2P8IEU7"/>
<accession>A0A2P8IEU7</accession>
<evidence type="ECO:0000256" key="3">
    <source>
        <dbReference type="ARBA" id="ARBA00023163"/>
    </source>
</evidence>
<dbReference type="PANTHER" id="PTHR44688:SF16">
    <property type="entry name" value="DNA-BINDING TRANSCRIPTIONAL ACTIVATOR DEVR_DOSR"/>
    <property type="match status" value="1"/>
</dbReference>
<evidence type="ECO:0000256" key="2">
    <source>
        <dbReference type="ARBA" id="ARBA00023125"/>
    </source>
</evidence>
<name>A0A2P8IEU7_SACCR</name>
<evidence type="ECO:0000313" key="5">
    <source>
        <dbReference type="EMBL" id="PSL56973.1"/>
    </source>
</evidence>
<evidence type="ECO:0000256" key="1">
    <source>
        <dbReference type="ARBA" id="ARBA00023015"/>
    </source>
</evidence>
<dbReference type="GO" id="GO:0046983">
    <property type="term" value="F:protein dimerization activity"/>
    <property type="evidence" value="ECO:0007669"/>
    <property type="project" value="InterPro"/>
</dbReference>
<dbReference type="GO" id="GO:0003677">
    <property type="term" value="F:DNA binding"/>
    <property type="evidence" value="ECO:0007669"/>
    <property type="project" value="UniProtKB-KW"/>
</dbReference>
<dbReference type="Gene3D" id="1.20.5.1930">
    <property type="match status" value="1"/>
</dbReference>
<evidence type="ECO:0000313" key="6">
    <source>
        <dbReference type="Proteomes" id="UP000241118"/>
    </source>
</evidence>
<dbReference type="EMBL" id="PYAX01000003">
    <property type="protein sequence ID" value="PSL56973.1"/>
    <property type="molecule type" value="Genomic_DNA"/>
</dbReference>
<keyword evidence="6" id="KW-1185">Reference proteome</keyword>
<dbReference type="PRINTS" id="PR00038">
    <property type="entry name" value="HTHLUXR"/>
</dbReference>
<organism evidence="5 6">
    <name type="scientific">Saccharothrix carnea</name>
    <dbReference type="NCBI Taxonomy" id="1280637"/>
    <lineage>
        <taxon>Bacteria</taxon>
        <taxon>Bacillati</taxon>
        <taxon>Actinomycetota</taxon>
        <taxon>Actinomycetes</taxon>
        <taxon>Pseudonocardiales</taxon>
        <taxon>Pseudonocardiaceae</taxon>
        <taxon>Saccharothrix</taxon>
    </lineage>
</organism>
<dbReference type="Gene3D" id="1.10.10.10">
    <property type="entry name" value="Winged helix-like DNA-binding domain superfamily/Winged helix DNA-binding domain"/>
    <property type="match status" value="1"/>
</dbReference>
<dbReference type="PROSITE" id="PS50043">
    <property type="entry name" value="HTH_LUXR_2"/>
    <property type="match status" value="1"/>
</dbReference>
<dbReference type="InterPro" id="IPR016032">
    <property type="entry name" value="Sig_transdc_resp-reg_C-effctor"/>
</dbReference>
<keyword evidence="3" id="KW-0804">Transcription</keyword>
<proteinExistence type="predicted"/>
<dbReference type="Pfam" id="PF00196">
    <property type="entry name" value="GerE"/>
    <property type="match status" value="1"/>
</dbReference>
<dbReference type="SMART" id="SM00421">
    <property type="entry name" value="HTH_LUXR"/>
    <property type="match status" value="1"/>
</dbReference>
<dbReference type="GO" id="GO:0016020">
    <property type="term" value="C:membrane"/>
    <property type="evidence" value="ECO:0007669"/>
    <property type="project" value="InterPro"/>
</dbReference>
<dbReference type="InterPro" id="IPR011712">
    <property type="entry name" value="Sig_transdc_His_kin_sub3_dim/P"/>
</dbReference>
<dbReference type="Pfam" id="PF07730">
    <property type="entry name" value="HisKA_3"/>
    <property type="match status" value="1"/>
</dbReference>
<dbReference type="GO" id="GO:0000155">
    <property type="term" value="F:phosphorelay sensor kinase activity"/>
    <property type="evidence" value="ECO:0007669"/>
    <property type="project" value="InterPro"/>
</dbReference>
<feature type="domain" description="HTH luxR-type" evidence="4">
    <location>
        <begin position="93"/>
        <end position="158"/>
    </location>
</feature>
<dbReference type="InterPro" id="IPR036388">
    <property type="entry name" value="WH-like_DNA-bd_sf"/>
</dbReference>